<dbReference type="AlphaFoldDB" id="A0A6L5YSH6"/>
<dbReference type="GO" id="GO:0016887">
    <property type="term" value="F:ATP hydrolysis activity"/>
    <property type="evidence" value="ECO:0007669"/>
    <property type="project" value="InterPro"/>
</dbReference>
<dbReference type="SMART" id="SM00382">
    <property type="entry name" value="AAA"/>
    <property type="match status" value="2"/>
</dbReference>
<dbReference type="PROSITE" id="PS50893">
    <property type="entry name" value="ABC_TRANSPORTER_2"/>
    <property type="match status" value="2"/>
</dbReference>
<keyword evidence="2 4" id="KW-0067">ATP-binding</keyword>
<dbReference type="CDD" id="cd03221">
    <property type="entry name" value="ABCF_EF-3"/>
    <property type="match status" value="1"/>
</dbReference>
<dbReference type="RefSeq" id="WP_154430499.1">
    <property type="nucleotide sequence ID" value="NZ_VUNI01000020.1"/>
</dbReference>
<keyword evidence="5" id="KW-1185">Reference proteome</keyword>
<dbReference type="EMBL" id="VUNI01000020">
    <property type="protein sequence ID" value="MST75533.1"/>
    <property type="molecule type" value="Genomic_DNA"/>
</dbReference>
<dbReference type="GO" id="GO:0005524">
    <property type="term" value="F:ATP binding"/>
    <property type="evidence" value="ECO:0007669"/>
    <property type="project" value="UniProtKB-KW"/>
</dbReference>
<dbReference type="InterPro" id="IPR051309">
    <property type="entry name" value="ABCF_ATPase"/>
</dbReference>
<dbReference type="Gene3D" id="3.40.50.300">
    <property type="entry name" value="P-loop containing nucleotide triphosphate hydrolases"/>
    <property type="match status" value="2"/>
</dbReference>
<evidence type="ECO:0000256" key="1">
    <source>
        <dbReference type="ARBA" id="ARBA00022741"/>
    </source>
</evidence>
<dbReference type="SUPFAM" id="SSF52540">
    <property type="entry name" value="P-loop containing nucleoside triphosphate hydrolases"/>
    <property type="match status" value="2"/>
</dbReference>
<feature type="domain" description="ABC transporter" evidence="3">
    <location>
        <begin position="326"/>
        <end position="542"/>
    </location>
</feature>
<evidence type="ECO:0000313" key="4">
    <source>
        <dbReference type="EMBL" id="MST75533.1"/>
    </source>
</evidence>
<gene>
    <name evidence="4" type="ORF">FYJ75_10975</name>
</gene>
<evidence type="ECO:0000256" key="2">
    <source>
        <dbReference type="ARBA" id="ARBA00022840"/>
    </source>
</evidence>
<protein>
    <submittedName>
        <fullName evidence="4">ABC-F family ATP-binding cassette domain-containing protein</fullName>
    </submittedName>
</protein>
<dbReference type="InterPro" id="IPR003439">
    <property type="entry name" value="ABC_transporter-like_ATP-bd"/>
</dbReference>
<name>A0A6L5YSH6_9FIRM</name>
<dbReference type="InterPro" id="IPR017871">
    <property type="entry name" value="ABC_transporter-like_CS"/>
</dbReference>
<dbReference type="FunFam" id="3.40.50.300:FF:000011">
    <property type="entry name" value="Putative ABC transporter ATP-binding component"/>
    <property type="match status" value="1"/>
</dbReference>
<comment type="caution">
    <text evidence="4">The sequence shown here is derived from an EMBL/GenBank/DDBJ whole genome shotgun (WGS) entry which is preliminary data.</text>
</comment>
<keyword evidence="1" id="KW-0547">Nucleotide-binding</keyword>
<evidence type="ECO:0000313" key="5">
    <source>
        <dbReference type="Proteomes" id="UP000474024"/>
    </source>
</evidence>
<dbReference type="Pfam" id="PF00005">
    <property type="entry name" value="ABC_tran"/>
    <property type="match status" value="2"/>
</dbReference>
<dbReference type="InterPro" id="IPR003593">
    <property type="entry name" value="AAA+_ATPase"/>
</dbReference>
<dbReference type="PANTHER" id="PTHR42855">
    <property type="entry name" value="ABC TRANSPORTER ATP-BINDING SUBUNIT"/>
    <property type="match status" value="1"/>
</dbReference>
<dbReference type="InterPro" id="IPR027417">
    <property type="entry name" value="P-loop_NTPase"/>
</dbReference>
<dbReference type="PROSITE" id="PS00211">
    <property type="entry name" value="ABC_TRANSPORTER_1"/>
    <property type="match status" value="1"/>
</dbReference>
<feature type="domain" description="ABC transporter" evidence="3">
    <location>
        <begin position="2"/>
        <end position="254"/>
    </location>
</feature>
<reference evidence="4 5" key="1">
    <citation type="submission" date="2019-08" db="EMBL/GenBank/DDBJ databases">
        <title>In-depth cultivation of the pig gut microbiome towards novel bacterial diversity and tailored functional studies.</title>
        <authorList>
            <person name="Wylensek D."/>
            <person name="Hitch T.C.A."/>
            <person name="Clavel T."/>
        </authorList>
    </citation>
    <scope>NUCLEOTIDE SEQUENCE [LARGE SCALE GENOMIC DNA]</scope>
    <source>
        <strain evidence="4 5">MUC/MUC-530-WT-4D</strain>
    </source>
</reference>
<sequence>MLKVTELSYGFPQKDLYNKISFTVEDGQHCVLIGTNGTGKSTLLQMLLEPQEYLYEGKIEIEPGSRIGYVSQFPGKNENSDQTVFDYISEPFVRQQEKINQICAEMEHGENMDELFEQYQTEWDVFNAMDGDHYEVNIKKQLKLAGLEKAAQLKTSELSGGEYKLISMIREMLTGPALLIMDEPDAFLDFENVNALRNLINQHKGTLLVVTHNRYLLNHCFDKVLHLENTELQEFDGSYVDYHYLMLQTKIEQMELAASDLAEIERNQKIVERLRKQATLIVSAARGRALHARVSLLERLQARKTRSPFIEVPHPQINLHTDLVEEEKEDVVLKVEDYSVSFDEQLLEHVSFEIGPKDKVAIVGSNGTGKTTLLREIMHGGNDSIWIAPEAEVAYLSQMQGETMDESQTVLEIMDATGLETKKEVLEYLSPYGFAEDMLEQRIDSLSGGEKNLLQLAVLSRGNASLLLLDEPTSHLDIYAQESLEEAILGYNGAVLMVSHDFYTIANCVDYVLYVEDKTVRRVSARKFRKMIYADHFDKDYLELEKKKKETEVRIYQALGKRDYETARTLSDQMGELIAAMQK</sequence>
<organism evidence="4 5">
    <name type="scientific">Roseburia porci</name>
    <dbReference type="NCBI Taxonomy" id="2605790"/>
    <lineage>
        <taxon>Bacteria</taxon>
        <taxon>Bacillati</taxon>
        <taxon>Bacillota</taxon>
        <taxon>Clostridia</taxon>
        <taxon>Lachnospirales</taxon>
        <taxon>Lachnospiraceae</taxon>
        <taxon>Roseburia</taxon>
    </lineage>
</organism>
<proteinExistence type="predicted"/>
<evidence type="ECO:0000259" key="3">
    <source>
        <dbReference type="PROSITE" id="PS50893"/>
    </source>
</evidence>
<dbReference type="PANTHER" id="PTHR42855:SF2">
    <property type="entry name" value="DRUG RESISTANCE ABC TRANSPORTER,ATP-BINDING PROTEIN"/>
    <property type="match status" value="1"/>
</dbReference>
<dbReference type="Proteomes" id="UP000474024">
    <property type="component" value="Unassembled WGS sequence"/>
</dbReference>
<accession>A0A6L5YSH6</accession>